<proteinExistence type="predicted"/>
<name>A0A931E676_9BACT</name>
<feature type="domain" description="Outer membrane protein beta-barrel" evidence="6">
    <location>
        <begin position="736"/>
        <end position="908"/>
    </location>
</feature>
<keyword evidence="5" id="KW-0732">Signal</keyword>
<feature type="chain" id="PRO_5037334414" evidence="5">
    <location>
        <begin position="19"/>
        <end position="962"/>
    </location>
</feature>
<dbReference type="Pfam" id="PF14905">
    <property type="entry name" value="OMP_b-brl_3"/>
    <property type="match status" value="2"/>
</dbReference>
<dbReference type="RefSeq" id="WP_196990032.1">
    <property type="nucleotide sequence ID" value="NZ_JADWYR010000001.1"/>
</dbReference>
<protein>
    <submittedName>
        <fullName evidence="7">Outer membrane beta-barrel protein</fullName>
    </submittedName>
</protein>
<evidence type="ECO:0000313" key="8">
    <source>
        <dbReference type="Proteomes" id="UP000628448"/>
    </source>
</evidence>
<evidence type="ECO:0000259" key="6">
    <source>
        <dbReference type="Pfam" id="PF14905"/>
    </source>
</evidence>
<dbReference type="Gene3D" id="2.40.170.20">
    <property type="entry name" value="TonB-dependent receptor, beta-barrel domain"/>
    <property type="match status" value="1"/>
</dbReference>
<feature type="domain" description="Outer membrane protein beta-barrel" evidence="6">
    <location>
        <begin position="445"/>
        <end position="729"/>
    </location>
</feature>
<reference evidence="7" key="1">
    <citation type="submission" date="2020-11" db="EMBL/GenBank/DDBJ databases">
        <title>Bacterial whole genome sequence for Panacibacter sp. DH6.</title>
        <authorList>
            <person name="Le V."/>
            <person name="Ko S."/>
            <person name="Ahn C.-Y."/>
            <person name="Oh H.-M."/>
        </authorList>
    </citation>
    <scope>NUCLEOTIDE SEQUENCE</scope>
    <source>
        <strain evidence="7">DH6</strain>
    </source>
</reference>
<dbReference type="Proteomes" id="UP000628448">
    <property type="component" value="Unassembled WGS sequence"/>
</dbReference>
<dbReference type="Gene3D" id="2.60.40.10">
    <property type="entry name" value="Immunoglobulins"/>
    <property type="match status" value="1"/>
</dbReference>
<dbReference type="GO" id="GO:0009279">
    <property type="term" value="C:cell outer membrane"/>
    <property type="evidence" value="ECO:0007669"/>
    <property type="project" value="UniProtKB-SubCell"/>
</dbReference>
<keyword evidence="2" id="KW-0472">Membrane</keyword>
<dbReference type="SUPFAM" id="SSF56935">
    <property type="entry name" value="Porins"/>
    <property type="match status" value="1"/>
</dbReference>
<keyword evidence="3" id="KW-0998">Cell outer membrane</keyword>
<dbReference type="InterPro" id="IPR036942">
    <property type="entry name" value="Beta-barrel_TonB_sf"/>
</dbReference>
<dbReference type="Pfam" id="PF13620">
    <property type="entry name" value="CarboxypepD_reg"/>
    <property type="match status" value="1"/>
</dbReference>
<evidence type="ECO:0000313" key="7">
    <source>
        <dbReference type="EMBL" id="MBG9376010.1"/>
    </source>
</evidence>
<comment type="caution">
    <text evidence="7">The sequence shown here is derived from an EMBL/GenBank/DDBJ whole genome shotgun (WGS) entry which is preliminary data.</text>
</comment>
<feature type="region of interest" description="Disordered" evidence="4">
    <location>
        <begin position="916"/>
        <end position="962"/>
    </location>
</feature>
<evidence type="ECO:0000256" key="5">
    <source>
        <dbReference type="SAM" id="SignalP"/>
    </source>
</evidence>
<dbReference type="EMBL" id="JADWYR010000001">
    <property type="protein sequence ID" value="MBG9376010.1"/>
    <property type="molecule type" value="Genomic_DNA"/>
</dbReference>
<dbReference type="InterPro" id="IPR013783">
    <property type="entry name" value="Ig-like_fold"/>
</dbReference>
<evidence type="ECO:0000256" key="4">
    <source>
        <dbReference type="SAM" id="MobiDB-lite"/>
    </source>
</evidence>
<organism evidence="7 8">
    <name type="scientific">Panacibacter microcysteis</name>
    <dbReference type="NCBI Taxonomy" id="2793269"/>
    <lineage>
        <taxon>Bacteria</taxon>
        <taxon>Pseudomonadati</taxon>
        <taxon>Bacteroidota</taxon>
        <taxon>Chitinophagia</taxon>
        <taxon>Chitinophagales</taxon>
        <taxon>Chitinophagaceae</taxon>
        <taxon>Panacibacter</taxon>
    </lineage>
</organism>
<dbReference type="InterPro" id="IPR041700">
    <property type="entry name" value="OMP_b-brl_3"/>
</dbReference>
<comment type="subcellular location">
    <subcellularLocation>
        <location evidence="1">Cell outer membrane</location>
    </subcellularLocation>
</comment>
<feature type="signal peptide" evidence="5">
    <location>
        <begin position="1"/>
        <end position="18"/>
    </location>
</feature>
<gene>
    <name evidence="7" type="ORF">I5907_07175</name>
</gene>
<dbReference type="AlphaFoldDB" id="A0A931E676"/>
<keyword evidence="8" id="KW-1185">Reference proteome</keyword>
<feature type="region of interest" description="Disordered" evidence="4">
    <location>
        <begin position="397"/>
        <end position="420"/>
    </location>
</feature>
<evidence type="ECO:0000256" key="3">
    <source>
        <dbReference type="ARBA" id="ARBA00023237"/>
    </source>
</evidence>
<accession>A0A931E676</accession>
<dbReference type="SUPFAM" id="SSF49478">
    <property type="entry name" value="Cna protein B-type domain"/>
    <property type="match status" value="1"/>
</dbReference>
<evidence type="ECO:0000256" key="2">
    <source>
        <dbReference type="ARBA" id="ARBA00023136"/>
    </source>
</evidence>
<evidence type="ECO:0000256" key="1">
    <source>
        <dbReference type="ARBA" id="ARBA00004442"/>
    </source>
</evidence>
<feature type="compositionally biased region" description="Low complexity" evidence="4">
    <location>
        <begin position="405"/>
        <end position="414"/>
    </location>
</feature>
<sequence>MKYILLCTWLLLTGISLRAQTAVRGSVADIKDSSALQGTTVTLCNNTDTSEVAFAVTDAKGLYIIGNIAAGHYLLRFSFSGYDLQYKNLQLASAVQDTTVPRVYLTVHANDLGNVTVQAAPMRVKGDTTEYTAGMYHTKPNATAEDVLKKLPGVEVSKDGSVTAQGETVQRVLVNGKRFFGDDPKLATQNLPQDVIDKIQVFDDLSDESKASGFDDGNRVKTINITTKKSTGSGYFGKVVAAAGNKQLYNSAVNLSRMQGDQQIMLIGQANNINVQNFTMRDILGGGNNRGGGVAMAGGAAAFDVSPNTTGLTRTIAGGINYKDQWGKLTEVSGSYFYNNLRTNTAQQSLTENFYAGDSSLLNRQDASGVTQRINNRFNLNIETGFDSANTLTIRPDFSWQQSDNTSSSTTSNTRGKTGAISNSVANTNAASKGYNGNASVVYRHKFSKVGRTLSFSGNFGATKHEKEGTNYSLTEYFSNDSVAVINQRYYSNTNSYNLGGGISYTEPLSSKSLLQLEYNYAFKQNNADIKTFAYDSAKEAYAIPDSLLTNLYQNNYTSNRATVSYRYKNNKLNFSIGSGVQWSTLTSDNESKGLYLRQNFTNFYPTANLNYKINKTTNLRFNYSGRTGQPSVSQLQPVVDNSDPLNITTGNPALKQSFTNSFRMLYGSFDRANAKTIFATVNASVTSNNIVNATITNLATGVDTIMPINMNGAYNMSAMFHYGFPLKNPKSNLNFITRITGSRSTSMLTTIDANAVRNAQENITNSYSFGETIRWTTNLKENFDMNFSASPSYNIARYSIQPLQNANYFSMSLSAEPTYYTKSGWIVAANFNYTMYSGRAAGYNTSVPLLNASVAKQLFAGKRGELKFSINDLLNQNVSITRTITDNYAKDVQTKTLTRYALLTFTYNLRSFKQQQQQKQKDMFMPPPPEKQGEATPPGDNPGTPPGGADGGAPAGPPPGV</sequence>